<reference evidence="7 8" key="1">
    <citation type="submission" date="2017-12" db="EMBL/GenBank/DDBJ databases">
        <title>Phylogenetic diversity of female urinary microbiome.</title>
        <authorList>
            <person name="Thomas-White K."/>
            <person name="Wolfe A.J."/>
        </authorList>
    </citation>
    <scope>NUCLEOTIDE SEQUENCE [LARGE SCALE GENOMIC DNA]</scope>
    <source>
        <strain evidence="7 8">UMB0319</strain>
    </source>
</reference>
<keyword evidence="1" id="KW-0805">Transcription regulation</keyword>
<dbReference type="PANTHER" id="PTHR30055:SF238">
    <property type="entry name" value="MYCOFACTOCIN BIOSYNTHESIS TRANSCRIPTIONAL REGULATOR MFTR-RELATED"/>
    <property type="match status" value="1"/>
</dbReference>
<dbReference type="EMBL" id="PKHA01000010">
    <property type="protein sequence ID" value="PKY98194.1"/>
    <property type="molecule type" value="Genomic_DNA"/>
</dbReference>
<dbReference type="PRINTS" id="PR00455">
    <property type="entry name" value="HTHTETR"/>
</dbReference>
<protein>
    <submittedName>
        <fullName evidence="7">TetR family transcriptional regulator</fullName>
    </submittedName>
</protein>
<dbReference type="AlphaFoldDB" id="A0A2I1KRF3"/>
<dbReference type="SUPFAM" id="SSF46689">
    <property type="entry name" value="Homeodomain-like"/>
    <property type="match status" value="1"/>
</dbReference>
<dbReference type="InterPro" id="IPR009057">
    <property type="entry name" value="Homeodomain-like_sf"/>
</dbReference>
<dbReference type="Gene3D" id="1.10.357.10">
    <property type="entry name" value="Tetracycline Repressor, domain 2"/>
    <property type="match status" value="1"/>
</dbReference>
<dbReference type="PROSITE" id="PS01081">
    <property type="entry name" value="HTH_TETR_1"/>
    <property type="match status" value="1"/>
</dbReference>
<evidence type="ECO:0000259" key="6">
    <source>
        <dbReference type="PROSITE" id="PS50977"/>
    </source>
</evidence>
<evidence type="ECO:0000256" key="4">
    <source>
        <dbReference type="PROSITE-ProRule" id="PRU00335"/>
    </source>
</evidence>
<evidence type="ECO:0000313" key="7">
    <source>
        <dbReference type="EMBL" id="PKY98194.1"/>
    </source>
</evidence>
<dbReference type="InterPro" id="IPR023772">
    <property type="entry name" value="DNA-bd_HTH_TetR-type_CS"/>
</dbReference>
<dbReference type="PROSITE" id="PS50977">
    <property type="entry name" value="HTH_TETR_2"/>
    <property type="match status" value="1"/>
</dbReference>
<organism evidence="7 8">
    <name type="scientific">Actinomyces urogenitalis</name>
    <dbReference type="NCBI Taxonomy" id="103621"/>
    <lineage>
        <taxon>Bacteria</taxon>
        <taxon>Bacillati</taxon>
        <taxon>Actinomycetota</taxon>
        <taxon>Actinomycetes</taxon>
        <taxon>Actinomycetales</taxon>
        <taxon>Actinomycetaceae</taxon>
        <taxon>Actinomyces</taxon>
    </lineage>
</organism>
<evidence type="ECO:0000256" key="3">
    <source>
        <dbReference type="ARBA" id="ARBA00023163"/>
    </source>
</evidence>
<dbReference type="InterPro" id="IPR050109">
    <property type="entry name" value="HTH-type_TetR-like_transc_reg"/>
</dbReference>
<dbReference type="GO" id="GO:0003700">
    <property type="term" value="F:DNA-binding transcription factor activity"/>
    <property type="evidence" value="ECO:0007669"/>
    <property type="project" value="TreeGrafter"/>
</dbReference>
<dbReference type="PANTHER" id="PTHR30055">
    <property type="entry name" value="HTH-TYPE TRANSCRIPTIONAL REGULATOR RUTR"/>
    <property type="match status" value="1"/>
</dbReference>
<dbReference type="InterPro" id="IPR001647">
    <property type="entry name" value="HTH_TetR"/>
</dbReference>
<keyword evidence="2 4" id="KW-0238">DNA-binding</keyword>
<feature type="domain" description="HTH tetR-type" evidence="6">
    <location>
        <begin position="20"/>
        <end position="80"/>
    </location>
</feature>
<feature type="region of interest" description="Disordered" evidence="5">
    <location>
        <begin position="1"/>
        <end position="20"/>
    </location>
</feature>
<evidence type="ECO:0000256" key="2">
    <source>
        <dbReference type="ARBA" id="ARBA00023125"/>
    </source>
</evidence>
<dbReference type="Proteomes" id="UP000234778">
    <property type="component" value="Unassembled WGS sequence"/>
</dbReference>
<dbReference type="GO" id="GO:0000976">
    <property type="term" value="F:transcription cis-regulatory region binding"/>
    <property type="evidence" value="ECO:0007669"/>
    <property type="project" value="TreeGrafter"/>
</dbReference>
<dbReference type="GeneID" id="81709070"/>
<sequence length="240" mass="26223">MPPTSDTASREPSLRAKRARRTRQALQAAALRLAAERGYEATTMEDVATAAGVSRRTVFNYFPTKADLFIRMPSSPEHEDIERFVASDGDLLDDLAALTANTDPSELVDPEDFRNLRLVLRDNPELTLELQKHVRLYSSVIRAAIARRLDADLSDPRVLAASALSSALHKSAINLWADQAGSDCPAGEDAPASGRRRHTARHLESVSDAVALITTSLKELLAPHQQAATSTSQTERTSRD</sequence>
<evidence type="ECO:0000256" key="5">
    <source>
        <dbReference type="SAM" id="MobiDB-lite"/>
    </source>
</evidence>
<keyword evidence="3" id="KW-0804">Transcription</keyword>
<evidence type="ECO:0000256" key="1">
    <source>
        <dbReference type="ARBA" id="ARBA00023015"/>
    </source>
</evidence>
<name>A0A2I1KRF3_9ACTO</name>
<gene>
    <name evidence="7" type="ORF">CYJ26_08995</name>
</gene>
<dbReference type="Pfam" id="PF00440">
    <property type="entry name" value="TetR_N"/>
    <property type="match status" value="1"/>
</dbReference>
<accession>A0A2I1KRF3</accession>
<comment type="caution">
    <text evidence="7">The sequence shown here is derived from an EMBL/GenBank/DDBJ whole genome shotgun (WGS) entry which is preliminary data.</text>
</comment>
<proteinExistence type="predicted"/>
<evidence type="ECO:0000313" key="8">
    <source>
        <dbReference type="Proteomes" id="UP000234778"/>
    </source>
</evidence>
<feature type="DNA-binding region" description="H-T-H motif" evidence="4">
    <location>
        <begin position="43"/>
        <end position="62"/>
    </location>
</feature>
<dbReference type="RefSeq" id="WP_024034761.1">
    <property type="nucleotide sequence ID" value="NZ_JADNGB010000011.1"/>
</dbReference>